<dbReference type="InterPro" id="IPR000515">
    <property type="entry name" value="MetI-like"/>
</dbReference>
<evidence type="ECO:0000256" key="9">
    <source>
        <dbReference type="RuleBase" id="RU363032"/>
    </source>
</evidence>
<dbReference type="PANTHER" id="PTHR32243:SF50">
    <property type="entry name" value="MALTOSE_MALTODEXTRIN TRANSPORT SYSTEM PERMEASE PROTEIN MALG"/>
    <property type="match status" value="1"/>
</dbReference>
<reference evidence="11" key="2">
    <citation type="journal article" date="2021" name="PeerJ">
        <title>Extensive microbial diversity within the chicken gut microbiome revealed by metagenomics and culture.</title>
        <authorList>
            <person name="Gilroy R."/>
            <person name="Ravi A."/>
            <person name="Getino M."/>
            <person name="Pursley I."/>
            <person name="Horton D.L."/>
            <person name="Alikhan N.F."/>
            <person name="Baker D."/>
            <person name="Gharbi K."/>
            <person name="Hall N."/>
            <person name="Watson M."/>
            <person name="Adriaenssens E.M."/>
            <person name="Foster-Nyarko E."/>
            <person name="Jarju S."/>
            <person name="Secka A."/>
            <person name="Antonio M."/>
            <person name="Oren A."/>
            <person name="Chaudhuri R.R."/>
            <person name="La Ragione R."/>
            <person name="Hildebrand F."/>
            <person name="Pallen M.J."/>
        </authorList>
    </citation>
    <scope>NUCLEOTIDE SEQUENCE</scope>
    <source>
        <strain evidence="11">ChiHile30-977</strain>
    </source>
</reference>
<comment type="similarity">
    <text evidence="2">Belongs to the binding-protein-dependent transport system permease family. MalFG subfamily.</text>
</comment>
<keyword evidence="4" id="KW-1003">Cell membrane</keyword>
<keyword evidence="3 9" id="KW-0813">Transport</keyword>
<evidence type="ECO:0000313" key="12">
    <source>
        <dbReference type="Proteomes" id="UP000886819"/>
    </source>
</evidence>
<evidence type="ECO:0000256" key="3">
    <source>
        <dbReference type="ARBA" id="ARBA00022448"/>
    </source>
</evidence>
<sequence length="193" mass="21513">GTTILCAGLASYAFSRYRFRFRFSLLMVILGTRLLPPIVSLIPIYLSFNRLGLIDTRTGLVIIYTALNLPFGTWLLKSYMDSIPVELEESGRVDGCTQLQSIVHILMPLVAPGLVAVAIFVFRSAWNEFMFAFIFSSTRARTLPIRIAETVGEMGIYWTDMATLAVILMVPALIFSFFMQKNLVKGLTAGALK</sequence>
<feature type="transmembrane region" description="Helical" evidence="9">
    <location>
        <begin position="102"/>
        <end position="122"/>
    </location>
</feature>
<dbReference type="Pfam" id="PF00528">
    <property type="entry name" value="BPD_transp_1"/>
    <property type="match status" value="1"/>
</dbReference>
<dbReference type="InterPro" id="IPR050901">
    <property type="entry name" value="BP-dep_ABC_trans_perm"/>
</dbReference>
<dbReference type="Gene3D" id="1.10.3720.10">
    <property type="entry name" value="MetI-like"/>
    <property type="match status" value="1"/>
</dbReference>
<evidence type="ECO:0000259" key="10">
    <source>
        <dbReference type="PROSITE" id="PS50928"/>
    </source>
</evidence>
<evidence type="ECO:0000256" key="5">
    <source>
        <dbReference type="ARBA" id="ARBA00022597"/>
    </source>
</evidence>
<feature type="transmembrane region" description="Helical" evidence="9">
    <location>
        <begin position="58"/>
        <end position="76"/>
    </location>
</feature>
<dbReference type="PANTHER" id="PTHR32243">
    <property type="entry name" value="MALTOSE TRANSPORT SYSTEM PERMEASE-RELATED"/>
    <property type="match status" value="1"/>
</dbReference>
<dbReference type="Proteomes" id="UP000886819">
    <property type="component" value="Unassembled WGS sequence"/>
</dbReference>
<feature type="transmembrane region" description="Helical" evidence="9">
    <location>
        <begin position="23"/>
        <end position="46"/>
    </location>
</feature>
<keyword evidence="5" id="KW-0762">Sugar transport</keyword>
<dbReference type="AlphaFoldDB" id="A0A9D0YUY7"/>
<protein>
    <submittedName>
        <fullName evidence="11">Carbohydrate ABC transporter permease</fullName>
    </submittedName>
</protein>
<keyword evidence="6 9" id="KW-0812">Transmembrane</keyword>
<comment type="caution">
    <text evidence="11">The sequence shown here is derived from an EMBL/GenBank/DDBJ whole genome shotgun (WGS) entry which is preliminary data.</text>
</comment>
<evidence type="ECO:0000313" key="11">
    <source>
        <dbReference type="EMBL" id="HIQ62597.1"/>
    </source>
</evidence>
<dbReference type="InterPro" id="IPR035906">
    <property type="entry name" value="MetI-like_sf"/>
</dbReference>
<dbReference type="GO" id="GO:0005886">
    <property type="term" value="C:plasma membrane"/>
    <property type="evidence" value="ECO:0007669"/>
    <property type="project" value="UniProtKB-SubCell"/>
</dbReference>
<comment type="subcellular location">
    <subcellularLocation>
        <location evidence="1 9">Cell membrane</location>
        <topology evidence="1 9">Multi-pass membrane protein</topology>
    </subcellularLocation>
</comment>
<keyword evidence="8 9" id="KW-0472">Membrane</keyword>
<gene>
    <name evidence="11" type="ORF">IAA66_03295</name>
</gene>
<keyword evidence="7 9" id="KW-1133">Transmembrane helix</keyword>
<feature type="transmembrane region" description="Helical" evidence="9">
    <location>
        <begin position="156"/>
        <end position="178"/>
    </location>
</feature>
<dbReference type="SUPFAM" id="SSF161098">
    <property type="entry name" value="MetI-like"/>
    <property type="match status" value="1"/>
</dbReference>
<accession>A0A9D0YUY7</accession>
<evidence type="ECO:0000256" key="2">
    <source>
        <dbReference type="ARBA" id="ARBA00009047"/>
    </source>
</evidence>
<feature type="domain" description="ABC transmembrane type-1" evidence="10">
    <location>
        <begin position="1"/>
        <end position="179"/>
    </location>
</feature>
<reference evidence="11" key="1">
    <citation type="submission" date="2020-10" db="EMBL/GenBank/DDBJ databases">
        <authorList>
            <person name="Gilroy R."/>
        </authorList>
    </citation>
    <scope>NUCLEOTIDE SEQUENCE</scope>
    <source>
        <strain evidence="11">ChiHile30-977</strain>
    </source>
</reference>
<name>A0A9D0YUY7_9FIRM</name>
<evidence type="ECO:0000256" key="4">
    <source>
        <dbReference type="ARBA" id="ARBA00022475"/>
    </source>
</evidence>
<dbReference type="PROSITE" id="PS50928">
    <property type="entry name" value="ABC_TM1"/>
    <property type="match status" value="1"/>
</dbReference>
<proteinExistence type="inferred from homology"/>
<evidence type="ECO:0000256" key="7">
    <source>
        <dbReference type="ARBA" id="ARBA00022989"/>
    </source>
</evidence>
<organism evidence="11 12">
    <name type="scientific">Candidatus Avichristensenella intestinipullorum</name>
    <dbReference type="NCBI Taxonomy" id="2840693"/>
    <lineage>
        <taxon>Bacteria</taxon>
        <taxon>Bacillati</taxon>
        <taxon>Bacillota</taxon>
        <taxon>Clostridia</taxon>
        <taxon>Candidatus Avichristensenella</taxon>
    </lineage>
</organism>
<dbReference type="EMBL" id="DVFI01000044">
    <property type="protein sequence ID" value="HIQ62597.1"/>
    <property type="molecule type" value="Genomic_DNA"/>
</dbReference>
<evidence type="ECO:0000256" key="6">
    <source>
        <dbReference type="ARBA" id="ARBA00022692"/>
    </source>
</evidence>
<evidence type="ECO:0000256" key="8">
    <source>
        <dbReference type="ARBA" id="ARBA00023136"/>
    </source>
</evidence>
<feature type="non-terminal residue" evidence="11">
    <location>
        <position position="1"/>
    </location>
</feature>
<dbReference type="CDD" id="cd06261">
    <property type="entry name" value="TM_PBP2"/>
    <property type="match status" value="1"/>
</dbReference>
<evidence type="ECO:0000256" key="1">
    <source>
        <dbReference type="ARBA" id="ARBA00004651"/>
    </source>
</evidence>
<dbReference type="GO" id="GO:0055085">
    <property type="term" value="P:transmembrane transport"/>
    <property type="evidence" value="ECO:0007669"/>
    <property type="project" value="InterPro"/>
</dbReference>